<reference evidence="1 2" key="1">
    <citation type="submission" date="2022-04" db="EMBL/GenBank/DDBJ databases">
        <title>Genome sequence of soybean root-associated Caulobacter segnis RL271.</title>
        <authorList>
            <person name="Longley R."/>
            <person name="Bonito G."/>
            <person name="Trigodet F."/>
            <person name="Crosson S."/>
            <person name="Fiebig A."/>
        </authorList>
    </citation>
    <scope>NUCLEOTIDE SEQUENCE [LARGE SCALE GENOMIC DNA]</scope>
    <source>
        <strain evidence="1 2">RL271</strain>
    </source>
</reference>
<dbReference type="InterPro" id="IPR023393">
    <property type="entry name" value="START-like_dom_sf"/>
</dbReference>
<dbReference type="Pfam" id="PF10604">
    <property type="entry name" value="Polyketide_cyc2"/>
    <property type="match status" value="1"/>
</dbReference>
<dbReference type="PANTHER" id="PTHR36166">
    <property type="entry name" value="CHROMOSOME 9, WHOLE GENOME SHOTGUN SEQUENCE"/>
    <property type="match status" value="1"/>
</dbReference>
<protein>
    <submittedName>
        <fullName evidence="1">SRPBCC domain-containing protein</fullName>
    </submittedName>
</protein>
<evidence type="ECO:0000313" key="2">
    <source>
        <dbReference type="Proteomes" id="UP001057520"/>
    </source>
</evidence>
<gene>
    <name evidence="1" type="ORF">MZV50_18545</name>
</gene>
<dbReference type="CDD" id="cd07822">
    <property type="entry name" value="SRPBCC_4"/>
    <property type="match status" value="1"/>
</dbReference>
<evidence type="ECO:0000313" key="1">
    <source>
        <dbReference type="EMBL" id="USQ94565.1"/>
    </source>
</evidence>
<dbReference type="EMBL" id="CP096040">
    <property type="protein sequence ID" value="USQ94565.1"/>
    <property type="molecule type" value="Genomic_DNA"/>
</dbReference>
<dbReference type="Proteomes" id="UP001057520">
    <property type="component" value="Chromosome"/>
</dbReference>
<keyword evidence="2" id="KW-1185">Reference proteome</keyword>
<sequence>MGGREGAAMIELLTEQELAAPPSTVWRALMDFPAYGAWNGYVRRIEGTAELGGRLTVTVAPPGGPPRTFHPVVTRLAPEKTFAWRAVIGTAAIFAGEHIFELDATPAGTRLIHREEFSGLITPLHRRLRLAVTRLGFEAMNADLARLLLHDQAPRPSRLRDALGSAAVE</sequence>
<proteinExistence type="predicted"/>
<dbReference type="SUPFAM" id="SSF55961">
    <property type="entry name" value="Bet v1-like"/>
    <property type="match status" value="1"/>
</dbReference>
<accession>A0ABY4ZPE8</accession>
<organism evidence="1 2">
    <name type="scientific">Caulobacter segnis</name>
    <dbReference type="NCBI Taxonomy" id="88688"/>
    <lineage>
        <taxon>Bacteria</taxon>
        <taxon>Pseudomonadati</taxon>
        <taxon>Pseudomonadota</taxon>
        <taxon>Alphaproteobacteria</taxon>
        <taxon>Caulobacterales</taxon>
        <taxon>Caulobacteraceae</taxon>
        <taxon>Caulobacter</taxon>
    </lineage>
</organism>
<dbReference type="InterPro" id="IPR019587">
    <property type="entry name" value="Polyketide_cyclase/dehydratase"/>
</dbReference>
<dbReference type="Gene3D" id="3.30.530.20">
    <property type="match status" value="1"/>
</dbReference>
<name>A0ABY4ZPE8_9CAUL</name>
<dbReference type="PANTHER" id="PTHR36166:SF1">
    <property type="entry name" value="SRPBCC DOMAIN-CONTAINING PROTEIN"/>
    <property type="match status" value="1"/>
</dbReference>